<protein>
    <recommendedName>
        <fullName evidence="4">Secreted protein</fullName>
    </recommendedName>
</protein>
<dbReference type="AlphaFoldDB" id="A0A448WXV3"/>
<evidence type="ECO:0000313" key="2">
    <source>
        <dbReference type="EMBL" id="VEL22881.1"/>
    </source>
</evidence>
<dbReference type="Proteomes" id="UP000784294">
    <property type="component" value="Unassembled WGS sequence"/>
</dbReference>
<accession>A0A448WXV3</accession>
<evidence type="ECO:0000256" key="1">
    <source>
        <dbReference type="SAM" id="SignalP"/>
    </source>
</evidence>
<sequence>MWTLAWLVMSISGVIVSAGQIGISARQRRSAHLLIGASPAGGHVQDASEMRAIAAAVCVAHCLKDCTAKLEQAAVKGQRVSLYSCRDSTRGGRVQICMSLVAVWLWANGGNTLGKW</sequence>
<gene>
    <name evidence="2" type="ORF">PXEA_LOCUS16321</name>
</gene>
<proteinExistence type="predicted"/>
<dbReference type="EMBL" id="CAAALY010058843">
    <property type="protein sequence ID" value="VEL22881.1"/>
    <property type="molecule type" value="Genomic_DNA"/>
</dbReference>
<name>A0A448WXV3_9PLAT</name>
<feature type="chain" id="PRO_5019568695" description="Secreted protein" evidence="1">
    <location>
        <begin position="19"/>
        <end position="116"/>
    </location>
</feature>
<keyword evidence="1" id="KW-0732">Signal</keyword>
<reference evidence="2" key="1">
    <citation type="submission" date="2018-11" db="EMBL/GenBank/DDBJ databases">
        <authorList>
            <consortium name="Pathogen Informatics"/>
        </authorList>
    </citation>
    <scope>NUCLEOTIDE SEQUENCE</scope>
</reference>
<evidence type="ECO:0008006" key="4">
    <source>
        <dbReference type="Google" id="ProtNLM"/>
    </source>
</evidence>
<comment type="caution">
    <text evidence="2">The sequence shown here is derived from an EMBL/GenBank/DDBJ whole genome shotgun (WGS) entry which is preliminary data.</text>
</comment>
<organism evidence="2 3">
    <name type="scientific">Protopolystoma xenopodis</name>
    <dbReference type="NCBI Taxonomy" id="117903"/>
    <lineage>
        <taxon>Eukaryota</taxon>
        <taxon>Metazoa</taxon>
        <taxon>Spiralia</taxon>
        <taxon>Lophotrochozoa</taxon>
        <taxon>Platyhelminthes</taxon>
        <taxon>Monogenea</taxon>
        <taxon>Polyopisthocotylea</taxon>
        <taxon>Polystomatidea</taxon>
        <taxon>Polystomatidae</taxon>
        <taxon>Protopolystoma</taxon>
    </lineage>
</organism>
<keyword evidence="3" id="KW-1185">Reference proteome</keyword>
<evidence type="ECO:0000313" key="3">
    <source>
        <dbReference type="Proteomes" id="UP000784294"/>
    </source>
</evidence>
<feature type="signal peptide" evidence="1">
    <location>
        <begin position="1"/>
        <end position="18"/>
    </location>
</feature>